<evidence type="ECO:0000313" key="2">
    <source>
        <dbReference type="Proteomes" id="UP000789920"/>
    </source>
</evidence>
<dbReference type="Proteomes" id="UP000789920">
    <property type="component" value="Unassembled WGS sequence"/>
</dbReference>
<evidence type="ECO:0000313" key="1">
    <source>
        <dbReference type="EMBL" id="CAG8805435.1"/>
    </source>
</evidence>
<protein>
    <submittedName>
        <fullName evidence="1">14864_t:CDS:1</fullName>
    </submittedName>
</protein>
<name>A0ACA9RRI4_9GLOM</name>
<dbReference type="EMBL" id="CAJVQC010065374">
    <property type="protein sequence ID" value="CAG8805435.1"/>
    <property type="molecule type" value="Genomic_DNA"/>
</dbReference>
<proteinExistence type="predicted"/>
<comment type="caution">
    <text evidence="1">The sequence shown here is derived from an EMBL/GenBank/DDBJ whole genome shotgun (WGS) entry which is preliminary data.</text>
</comment>
<organism evidence="1 2">
    <name type="scientific">Racocetra persica</name>
    <dbReference type="NCBI Taxonomy" id="160502"/>
    <lineage>
        <taxon>Eukaryota</taxon>
        <taxon>Fungi</taxon>
        <taxon>Fungi incertae sedis</taxon>
        <taxon>Mucoromycota</taxon>
        <taxon>Glomeromycotina</taxon>
        <taxon>Glomeromycetes</taxon>
        <taxon>Diversisporales</taxon>
        <taxon>Gigasporaceae</taxon>
        <taxon>Racocetra</taxon>
    </lineage>
</organism>
<accession>A0ACA9RRI4</accession>
<feature type="non-terminal residue" evidence="1">
    <location>
        <position position="1"/>
    </location>
</feature>
<keyword evidence="2" id="KW-1185">Reference proteome</keyword>
<feature type="non-terminal residue" evidence="1">
    <location>
        <position position="76"/>
    </location>
</feature>
<sequence length="76" mass="8960">FQNFPESLYLAQKLMGLGLRINNYTTCSACNKLYDPDKVTRKLEQIPIFLYCNFVEYPNHPISKMRQPCNQQLTKE</sequence>
<gene>
    <name evidence="1" type="ORF">RPERSI_LOCUS21932</name>
</gene>
<reference evidence="1" key="1">
    <citation type="submission" date="2021-06" db="EMBL/GenBank/DDBJ databases">
        <authorList>
            <person name="Kallberg Y."/>
            <person name="Tangrot J."/>
            <person name="Rosling A."/>
        </authorList>
    </citation>
    <scope>NUCLEOTIDE SEQUENCE</scope>
    <source>
        <strain evidence="1">MA461A</strain>
    </source>
</reference>